<feature type="compositionally biased region" description="Basic and acidic residues" evidence="1">
    <location>
        <begin position="124"/>
        <end position="138"/>
    </location>
</feature>
<dbReference type="Proteomes" id="UP000249842">
    <property type="component" value="Unassembled WGS sequence"/>
</dbReference>
<dbReference type="EMBL" id="QFYP01000001">
    <property type="protein sequence ID" value="RAK61352.1"/>
    <property type="molecule type" value="Genomic_DNA"/>
</dbReference>
<organism evidence="3 4">
    <name type="scientific">Phenylobacterium hankyongense</name>
    <dbReference type="NCBI Taxonomy" id="1813876"/>
    <lineage>
        <taxon>Bacteria</taxon>
        <taxon>Pseudomonadati</taxon>
        <taxon>Pseudomonadota</taxon>
        <taxon>Alphaproteobacteria</taxon>
        <taxon>Caulobacterales</taxon>
        <taxon>Caulobacteraceae</taxon>
        <taxon>Phenylobacterium</taxon>
    </lineage>
</organism>
<dbReference type="OrthoDB" id="7184736at2"/>
<evidence type="ECO:0000256" key="1">
    <source>
        <dbReference type="SAM" id="MobiDB-lite"/>
    </source>
</evidence>
<sequence length="276" mass="28335">MKSLLFSAACGLSLVGAAACAPHTPAARAALDCPATQGKLTRTGMGADGKTCAYVSSTGDEVSLRLIPVSNGVQAALAPIEQELQAEVGPPTTADTASDDQPASPKSPKPPRVAGAGTAAGPERTAREIAADAAKADAEADADADGGATASGAHRHHGESTHIDLPGVHVDADGDRETAEVQVGMIHVNAGENGAVIRMSRDVRLRGEAFSPEKRGFRASYILARDNLKDGYRAVGYEAAGPRTGPITVAVVKSRTGEHHHLFNSVKKLVRRNGGV</sequence>
<proteinExistence type="predicted"/>
<evidence type="ECO:0000313" key="4">
    <source>
        <dbReference type="Proteomes" id="UP000249842"/>
    </source>
</evidence>
<evidence type="ECO:0000313" key="3">
    <source>
        <dbReference type="EMBL" id="RAK61352.1"/>
    </source>
</evidence>
<keyword evidence="2" id="KW-0732">Signal</keyword>
<feature type="signal peptide" evidence="2">
    <location>
        <begin position="1"/>
        <end position="29"/>
    </location>
</feature>
<protein>
    <submittedName>
        <fullName evidence="3">Uncharacterized protein</fullName>
    </submittedName>
</protein>
<evidence type="ECO:0000256" key="2">
    <source>
        <dbReference type="SAM" id="SignalP"/>
    </source>
</evidence>
<reference evidence="4" key="1">
    <citation type="submission" date="2018-05" db="EMBL/GenBank/DDBJ databases">
        <authorList>
            <person name="Li X."/>
        </authorList>
    </citation>
    <scope>NUCLEOTIDE SEQUENCE [LARGE SCALE GENOMIC DNA]</scope>
    <source>
        <strain evidence="4">HKS-05</strain>
    </source>
</reference>
<dbReference type="AlphaFoldDB" id="A0A328B1M5"/>
<keyword evidence="4" id="KW-1185">Reference proteome</keyword>
<accession>A0A328B1M5</accession>
<dbReference type="RefSeq" id="WP_111458644.1">
    <property type="nucleotide sequence ID" value="NZ_QFYP01000001.1"/>
</dbReference>
<feature type="chain" id="PRO_5016311889" evidence="2">
    <location>
        <begin position="30"/>
        <end position="276"/>
    </location>
</feature>
<name>A0A328B1M5_9CAUL</name>
<dbReference type="PROSITE" id="PS51257">
    <property type="entry name" value="PROKAR_LIPOPROTEIN"/>
    <property type="match status" value="1"/>
</dbReference>
<feature type="region of interest" description="Disordered" evidence="1">
    <location>
        <begin position="89"/>
        <end position="171"/>
    </location>
</feature>
<gene>
    <name evidence="3" type="ORF">DJ021_16855</name>
</gene>
<comment type="caution">
    <text evidence="3">The sequence shown here is derived from an EMBL/GenBank/DDBJ whole genome shotgun (WGS) entry which is preliminary data.</text>
</comment>